<feature type="compositionally biased region" description="Basic and acidic residues" evidence="6">
    <location>
        <begin position="287"/>
        <end position="297"/>
    </location>
</feature>
<reference evidence="8" key="1">
    <citation type="submission" date="2025-08" db="UniProtKB">
        <authorList>
            <consortium name="RefSeq"/>
        </authorList>
    </citation>
    <scope>IDENTIFICATION</scope>
    <source>
        <tissue evidence="8">Total insect</tissue>
    </source>
</reference>
<evidence type="ECO:0000256" key="3">
    <source>
        <dbReference type="ARBA" id="ARBA00022490"/>
    </source>
</evidence>
<proteinExistence type="predicted"/>
<dbReference type="PANTHER" id="PTHR12493">
    <property type="entry name" value="CUE DOMAIN CONTAINING 2"/>
    <property type="match status" value="1"/>
</dbReference>
<dbReference type="GeneID" id="117641300"/>
<dbReference type="Proteomes" id="UP000515158">
    <property type="component" value="Unplaced"/>
</dbReference>
<evidence type="ECO:0000256" key="4">
    <source>
        <dbReference type="ARBA" id="ARBA00022786"/>
    </source>
</evidence>
<gene>
    <name evidence="8" type="primary">LOC117641300</name>
</gene>
<feature type="compositionally biased region" description="Polar residues" evidence="6">
    <location>
        <begin position="123"/>
        <end position="140"/>
    </location>
</feature>
<dbReference type="RefSeq" id="XP_034234391.1">
    <property type="nucleotide sequence ID" value="XM_034378500.1"/>
</dbReference>
<feature type="region of interest" description="Disordered" evidence="6">
    <location>
        <begin position="287"/>
        <end position="312"/>
    </location>
</feature>
<dbReference type="InParanoid" id="A0A6P8YDD3"/>
<evidence type="ECO:0000313" key="7">
    <source>
        <dbReference type="Proteomes" id="UP000515158"/>
    </source>
</evidence>
<keyword evidence="5" id="KW-0539">Nucleus</keyword>
<sequence length="312" mass="35136">MSGQTIADQKDLIKESLLSFIQTRVPTAQLSVDEIVLNYCVSILEELGENQDHDEFDIEGFCEMMQAFVQEFSTIPQVEVATWMFELEARLRELRNQVNSDDHKYELLSALLAPLAVDKSKQPSRTPRSSESSLPGNETTPPKRVYLLSETSDGSSDGSSNGDCQSVYDEAVFILQELFPMASLPEIQHCVSVGDGDPGVSAQLLIDRQEAGLSILASTAVIQAGLRQKPVNDDELKSRIIAKYSYVDREAEHREHHPIQPKSEPKKLVRYRDNKIVSLKGERFTEVKREDMEEPKKPLVSVKPQRKNHSNH</sequence>
<dbReference type="KEGG" id="tpal:117641300"/>
<keyword evidence="3" id="KW-0963">Cytoplasm</keyword>
<comment type="subcellular location">
    <subcellularLocation>
        <location evidence="2">Cytoplasm</location>
    </subcellularLocation>
    <subcellularLocation>
        <location evidence="1">Nucleus</location>
    </subcellularLocation>
</comment>
<dbReference type="FunCoup" id="A0A6P8YDD3">
    <property type="interactions" value="721"/>
</dbReference>
<evidence type="ECO:0000256" key="5">
    <source>
        <dbReference type="ARBA" id="ARBA00023242"/>
    </source>
</evidence>
<dbReference type="AlphaFoldDB" id="A0A6P8YDD3"/>
<dbReference type="GO" id="GO:0005634">
    <property type="term" value="C:nucleus"/>
    <property type="evidence" value="ECO:0007669"/>
    <property type="project" value="UniProtKB-SubCell"/>
</dbReference>
<feature type="region of interest" description="Disordered" evidence="6">
    <location>
        <begin position="251"/>
        <end position="271"/>
    </location>
</feature>
<protein>
    <submittedName>
        <fullName evidence="8">CUE domain-containing protein 2-A</fullName>
    </submittedName>
</protein>
<evidence type="ECO:0000313" key="8">
    <source>
        <dbReference type="RefSeq" id="XP_034234391.1"/>
    </source>
</evidence>
<organism evidence="8">
    <name type="scientific">Thrips palmi</name>
    <name type="common">Melon thrips</name>
    <dbReference type="NCBI Taxonomy" id="161013"/>
    <lineage>
        <taxon>Eukaryota</taxon>
        <taxon>Metazoa</taxon>
        <taxon>Ecdysozoa</taxon>
        <taxon>Arthropoda</taxon>
        <taxon>Hexapoda</taxon>
        <taxon>Insecta</taxon>
        <taxon>Pterygota</taxon>
        <taxon>Neoptera</taxon>
        <taxon>Paraneoptera</taxon>
        <taxon>Thysanoptera</taxon>
        <taxon>Terebrantia</taxon>
        <taxon>Thripoidea</taxon>
        <taxon>Thripidae</taxon>
        <taxon>Thrips</taxon>
    </lineage>
</organism>
<dbReference type="OrthoDB" id="10060331at2759"/>
<accession>A0A6P8YDD3</accession>
<dbReference type="PANTHER" id="PTHR12493:SF0">
    <property type="entry name" value="CUE DOMAIN-CONTAINING PROTEIN 2"/>
    <property type="match status" value="1"/>
</dbReference>
<keyword evidence="7" id="KW-1185">Reference proteome</keyword>
<evidence type="ECO:0000256" key="2">
    <source>
        <dbReference type="ARBA" id="ARBA00004496"/>
    </source>
</evidence>
<dbReference type="GO" id="GO:0005737">
    <property type="term" value="C:cytoplasm"/>
    <property type="evidence" value="ECO:0007669"/>
    <property type="project" value="UniProtKB-SubCell"/>
</dbReference>
<name>A0A6P8YDD3_THRPL</name>
<evidence type="ECO:0000256" key="6">
    <source>
        <dbReference type="SAM" id="MobiDB-lite"/>
    </source>
</evidence>
<keyword evidence="4" id="KW-0833">Ubl conjugation pathway</keyword>
<evidence type="ECO:0000256" key="1">
    <source>
        <dbReference type="ARBA" id="ARBA00004123"/>
    </source>
</evidence>
<feature type="region of interest" description="Disordered" evidence="6">
    <location>
        <begin position="118"/>
        <end position="143"/>
    </location>
</feature>